<dbReference type="PANTHER" id="PTHR42345:SF2">
    <property type="entry name" value="HELICASE-LIKE PROTEIN"/>
    <property type="match status" value="1"/>
</dbReference>
<sequence>MACLSESDVEKLFSGAPQFFARSEGHFTGAPHPSVAFPWDETLEIRDLCDRVQVEDAAWSSITAWPHITRDARRDSLARRDSNASTSSVKKKRAHFYPRCRERPNMLSMQGLEKGTMGYQAALEISVADALQEEQFGFDSVGHKAKAIMEQRQRMLTSKDGLRHLEESAILDQLIKNSDRYMTERIHKNISSTLYNELFLGILHPPTRVVDHRDPYSLSVQIQALLKVLATPNVWTDFSHVEWRIRLGQILWGSYEGDDVETDVEIEDAETNDERKEERYWLLLQILLACELLIRLDAITEGEELGIQSIKPTEIHRFEKDATPAVKWSMHLARAWLDNIQVVETEVEAAAADNERHHLSGWLASLTGRMTMNHGGHAHAHGGKMTVYTIQGRHAQRQVDGLTHFARKLRWPDVESYSSRIKENVSKASEATAIHTPVDETPLSIDTKRSSYFGGGRAEADVARHPSRRRKISAALHPSGWLSKSYVSGLMLPGEGMYHLIMATLLENDQEAMDKLGPMANLCGGFVYCGKSFWSTACVVGRVLAAGRGSAECMGWISSDIVPEGLGKGWLNIDVEEIPEDVKNTGKKARLWGKTYIERQSSVLGDTDPSSVLPADFIIPSESGYSEPPPAMTVELRSLNLYAPVDSVSTTPTESDMVTPFSENGAPPRLHTYPSSITFSVGLLGGDTLEYNFALSKDVYFVTAHPCVPSARVKVVRSPSSPTIQQIDVSGETYINKAYSTTHTLGHPLHKYYTYTLIHLSELLTRIATSSLEELLLTTASVRRPSLTPATTTDRTPRVLVIDCITGVMQPSQSASDAPLSPTSPVMERGQGNFMALAKMHLESRRRQFGSDMEILVRALCAEKASGEHEQASRLEVHGVFLLLVAGDAPLPPALALTGQLNGLPLVAGNAVPVVDGQPADVGAVAEAADPVDGGDDEAGPLARVDAVAGEPVLGVRVGAHEAGGEAGGDEGVGGFVDLLEVADQGEAREVGGGVGDRVAGEAAGVLVVVGLALFAVVVVRGGGGGGGAGRGGRPLGEEVVVGPLEPAAAGGTDGVAAMVRRRHHHAVDGRVGGRPAHGDGEVGAGADVLEGRGDVDGEDGGVAFGLAVGDVVHHADGDAFEAGGTSPVLCLGLVVVVTGGGRGRGRRRGGEDGGEMAQLGEGQDAAAHDGRLVGGGDAAAGSLHGRVGEDVVWVRRRHVEVIGVGGRRKGTDEDGRLHGGT</sequence>
<dbReference type="Proteomes" id="UP000044602">
    <property type="component" value="Unassembled WGS sequence"/>
</dbReference>
<dbReference type="EMBL" id="CVQH01016557">
    <property type="protein sequence ID" value="CRK23911.1"/>
    <property type="molecule type" value="Genomic_DNA"/>
</dbReference>
<proteinExistence type="predicted"/>
<keyword evidence="2" id="KW-1185">Reference proteome</keyword>
<accession>A0A0G4LPN9</accession>
<dbReference type="PANTHER" id="PTHR42345">
    <property type="entry name" value="TPR_REGION DOMAIN-CONTAINING PROTEIN"/>
    <property type="match status" value="1"/>
</dbReference>
<dbReference type="AlphaFoldDB" id="A0A0G4LPN9"/>
<dbReference type="STRING" id="100787.A0A0G4LPN9"/>
<name>A0A0G4LPN9_VERLO</name>
<reference evidence="1 2" key="1">
    <citation type="submission" date="2015-05" db="EMBL/GenBank/DDBJ databases">
        <authorList>
            <person name="Wang D.B."/>
            <person name="Wang M."/>
        </authorList>
    </citation>
    <scope>NUCLEOTIDE SEQUENCE [LARGE SCALE GENOMIC DNA]</scope>
    <source>
        <strain evidence="1">VL1</strain>
    </source>
</reference>
<evidence type="ECO:0000313" key="1">
    <source>
        <dbReference type="EMBL" id="CRK23911.1"/>
    </source>
</evidence>
<gene>
    <name evidence="1" type="ORF">BN1708_013850</name>
</gene>
<evidence type="ECO:0000313" key="2">
    <source>
        <dbReference type="Proteomes" id="UP000044602"/>
    </source>
</evidence>
<protein>
    <submittedName>
        <fullName evidence="1">Uncharacterized protein</fullName>
    </submittedName>
</protein>
<organism evidence="1 2">
    <name type="scientific">Verticillium longisporum</name>
    <name type="common">Verticillium dahliae var. longisporum</name>
    <dbReference type="NCBI Taxonomy" id="100787"/>
    <lineage>
        <taxon>Eukaryota</taxon>
        <taxon>Fungi</taxon>
        <taxon>Dikarya</taxon>
        <taxon>Ascomycota</taxon>
        <taxon>Pezizomycotina</taxon>
        <taxon>Sordariomycetes</taxon>
        <taxon>Hypocreomycetidae</taxon>
        <taxon>Glomerellales</taxon>
        <taxon>Plectosphaerellaceae</taxon>
        <taxon>Verticillium</taxon>
    </lineage>
</organism>